<evidence type="ECO:0000256" key="4">
    <source>
        <dbReference type="ARBA" id="ARBA00023242"/>
    </source>
</evidence>
<dbReference type="VEuPathDB" id="AmoebaDB:NfTy_064980"/>
<dbReference type="RefSeq" id="XP_044561765.1">
    <property type="nucleotide sequence ID" value="XM_044707039.1"/>
</dbReference>
<evidence type="ECO:0000256" key="2">
    <source>
        <dbReference type="ARBA" id="ARBA00023015"/>
    </source>
</evidence>
<protein>
    <recommendedName>
        <fullName evidence="6">SGF29 C-terminal domain-containing protein</fullName>
    </recommendedName>
</protein>
<evidence type="ECO:0000256" key="5">
    <source>
        <dbReference type="SAM" id="MobiDB-lite"/>
    </source>
</evidence>
<dbReference type="OMA" id="ECINNDR"/>
<evidence type="ECO:0000313" key="7">
    <source>
        <dbReference type="EMBL" id="KAF0977052.1"/>
    </source>
</evidence>
<dbReference type="VEuPathDB" id="AmoebaDB:FDP41_003705"/>
<evidence type="ECO:0000256" key="1">
    <source>
        <dbReference type="ARBA" id="ARBA00004123"/>
    </source>
</evidence>
<dbReference type="CDD" id="cd20394">
    <property type="entry name" value="Tudor_SGF29_rpt2"/>
    <property type="match status" value="1"/>
</dbReference>
<dbReference type="EMBL" id="VFQX01000035">
    <property type="protein sequence ID" value="KAF0977052.1"/>
    <property type="molecule type" value="Genomic_DNA"/>
</dbReference>
<dbReference type="InterPro" id="IPR010750">
    <property type="entry name" value="SGF29_tudor-like_dom"/>
</dbReference>
<name>A0A6A5BQS4_NAEFO</name>
<dbReference type="GO" id="GO:0005634">
    <property type="term" value="C:nucleus"/>
    <property type="evidence" value="ECO:0007669"/>
    <property type="project" value="UniProtKB-SubCell"/>
</dbReference>
<reference evidence="7 8" key="1">
    <citation type="journal article" date="2019" name="Sci. Rep.">
        <title>Nanopore sequencing improves the draft genome of the human pathogenic amoeba Naegleria fowleri.</title>
        <authorList>
            <person name="Liechti N."/>
            <person name="Schurch N."/>
            <person name="Bruggmann R."/>
            <person name="Wittwer M."/>
        </authorList>
    </citation>
    <scope>NUCLEOTIDE SEQUENCE [LARGE SCALE GENOMIC DNA]</scope>
    <source>
        <strain evidence="7 8">ATCC 30894</strain>
    </source>
</reference>
<dbReference type="OrthoDB" id="10265994at2759"/>
<organism evidence="7 8">
    <name type="scientific">Naegleria fowleri</name>
    <name type="common">Brain eating amoeba</name>
    <dbReference type="NCBI Taxonomy" id="5763"/>
    <lineage>
        <taxon>Eukaryota</taxon>
        <taxon>Discoba</taxon>
        <taxon>Heterolobosea</taxon>
        <taxon>Tetramitia</taxon>
        <taxon>Eutetramitia</taxon>
        <taxon>Vahlkampfiidae</taxon>
        <taxon>Naegleria</taxon>
    </lineage>
</organism>
<feature type="compositionally biased region" description="Basic and acidic residues" evidence="5">
    <location>
        <begin position="200"/>
        <end position="211"/>
    </location>
</feature>
<comment type="caution">
    <text evidence="7">The sequence shown here is derived from an EMBL/GenBank/DDBJ whole genome shotgun (WGS) entry which is preliminary data.</text>
</comment>
<feature type="region of interest" description="Disordered" evidence="5">
    <location>
        <begin position="130"/>
        <end position="220"/>
    </location>
</feature>
<accession>A0A6A5BQS4</accession>
<dbReference type="PROSITE" id="PS51518">
    <property type="entry name" value="SGF29_C"/>
    <property type="match status" value="1"/>
</dbReference>
<dbReference type="GeneID" id="68110923"/>
<keyword evidence="8" id="KW-1185">Reference proteome</keyword>
<dbReference type="InterPro" id="IPR047288">
    <property type="entry name" value="Tudor_SGF29_rpt1"/>
</dbReference>
<keyword evidence="3" id="KW-0804">Transcription</keyword>
<dbReference type="VEuPathDB" id="AmoebaDB:NF0078260"/>
<sequence>MKVASSKTNGSQSNVVESSFPYKSVRLTKKICNDMTTFRGTRKRLTELQQKINEKHAKIRSGEEKLEVNEELRQIYAEFFENTKKEQDLIIVILAQLSLLVEKAEEKQKESGMLTQQVTTADTTQQADVLPVEASSSAQPSQPQQTTTPPATTSTDTMQIDEEDEEMASATAANVSDSEKQPAGKTTRTTKKRQTKGAKSTKEPAAEHTKTEAQPITTDKYLQLDEGIPVKSKVAARISGASEESGDSGFWILASILKYYPDKNRYDVIDEDNSDDESSSSDRKTYKLNKNHIVQLPTDFSQHKPFKKGDKVFAVFPDTTTFYPAIVDTVPTKNSKNYYLKFEDDEEDGKTPLRKVSFKYVMAVPK</sequence>
<dbReference type="InterPro" id="IPR047287">
    <property type="entry name" value="Tudor_SGF29_rpt2"/>
</dbReference>
<dbReference type="PANTHER" id="PTHR21539">
    <property type="entry name" value="SAGA-ASSOCIATED FACTOR 29"/>
    <property type="match status" value="1"/>
</dbReference>
<evidence type="ECO:0000259" key="6">
    <source>
        <dbReference type="PROSITE" id="PS51518"/>
    </source>
</evidence>
<dbReference type="InterPro" id="IPR037802">
    <property type="entry name" value="SGF29"/>
</dbReference>
<comment type="subcellular location">
    <subcellularLocation>
        <location evidence="1">Nucleus</location>
    </subcellularLocation>
</comment>
<keyword evidence="4" id="KW-0539">Nucleus</keyword>
<dbReference type="Pfam" id="PF07039">
    <property type="entry name" value="SGF29_Tudor"/>
    <property type="match status" value="1"/>
</dbReference>
<feature type="domain" description="SGF29 C-terminal" evidence="6">
    <location>
        <begin position="224"/>
        <end position="366"/>
    </location>
</feature>
<feature type="compositionally biased region" description="Low complexity" evidence="5">
    <location>
        <begin position="130"/>
        <end position="155"/>
    </location>
</feature>
<evidence type="ECO:0000313" key="8">
    <source>
        <dbReference type="Proteomes" id="UP000444721"/>
    </source>
</evidence>
<dbReference type="AlphaFoldDB" id="A0A6A5BQS4"/>
<keyword evidence="2" id="KW-0805">Transcription regulation</keyword>
<gene>
    <name evidence="7" type="ORF">FDP41_003705</name>
</gene>
<dbReference type="Gene3D" id="2.30.30.140">
    <property type="match status" value="2"/>
</dbReference>
<proteinExistence type="predicted"/>
<dbReference type="PANTHER" id="PTHR21539:SF0">
    <property type="entry name" value="SAGA-ASSOCIATED FACTOR 29"/>
    <property type="match status" value="1"/>
</dbReference>
<dbReference type="Proteomes" id="UP000444721">
    <property type="component" value="Unassembled WGS sequence"/>
</dbReference>
<evidence type="ECO:0000256" key="3">
    <source>
        <dbReference type="ARBA" id="ARBA00023163"/>
    </source>
</evidence>
<dbReference type="CDD" id="cd20393">
    <property type="entry name" value="Tudor_SGF29_rpt1"/>
    <property type="match status" value="1"/>
</dbReference>
<dbReference type="GO" id="GO:0000124">
    <property type="term" value="C:SAGA complex"/>
    <property type="evidence" value="ECO:0007669"/>
    <property type="project" value="InterPro"/>
</dbReference>